<dbReference type="PANTHER" id="PTHR33221">
    <property type="entry name" value="WINGED HELIX-TURN-HELIX TRANSCRIPTIONAL REGULATOR, RRF2 FAMILY"/>
    <property type="match status" value="1"/>
</dbReference>
<evidence type="ECO:0000313" key="2">
    <source>
        <dbReference type="EMBL" id="HIR61276.1"/>
    </source>
</evidence>
<dbReference type="Pfam" id="PF02082">
    <property type="entry name" value="Rrf2"/>
    <property type="match status" value="1"/>
</dbReference>
<accession>A0A9D1DYR0</accession>
<evidence type="ECO:0000256" key="1">
    <source>
        <dbReference type="ARBA" id="ARBA00023125"/>
    </source>
</evidence>
<dbReference type="InterPro" id="IPR036388">
    <property type="entry name" value="WH-like_DNA-bd_sf"/>
</dbReference>
<dbReference type="SUPFAM" id="SSF46785">
    <property type="entry name" value="Winged helix' DNA-binding domain"/>
    <property type="match status" value="1"/>
</dbReference>
<comment type="caution">
    <text evidence="2">The sequence shown here is derived from an EMBL/GenBank/DDBJ whole genome shotgun (WGS) entry which is preliminary data.</text>
</comment>
<proteinExistence type="predicted"/>
<sequence length="142" mass="16034">MKISTKGRYALRMMLDIARQGDDAVVSLKDISGRQEISVKYQEQIVMQLSRAGFLSSVRGPSGGYRLVRRPEEYKVGEILRAIEGSLAPVACLDGEENQCARCDHCETLSFWQGLDEVINRYVDQFTLQDLLNECKEQEEAA</sequence>
<dbReference type="EMBL" id="DVHA01000215">
    <property type="protein sequence ID" value="HIR61276.1"/>
    <property type="molecule type" value="Genomic_DNA"/>
</dbReference>
<dbReference type="InterPro" id="IPR036390">
    <property type="entry name" value="WH_DNA-bd_sf"/>
</dbReference>
<dbReference type="PANTHER" id="PTHR33221:SF5">
    <property type="entry name" value="HTH-TYPE TRANSCRIPTIONAL REGULATOR ISCR"/>
    <property type="match status" value="1"/>
</dbReference>
<protein>
    <submittedName>
        <fullName evidence="2">Rrf2 family transcriptional regulator</fullName>
    </submittedName>
</protein>
<dbReference type="PROSITE" id="PS51197">
    <property type="entry name" value="HTH_RRF2_2"/>
    <property type="match status" value="1"/>
</dbReference>
<organism evidence="2 3">
    <name type="scientific">Candidatus Faecivivens stercoravium</name>
    <dbReference type="NCBI Taxonomy" id="2840803"/>
    <lineage>
        <taxon>Bacteria</taxon>
        <taxon>Bacillati</taxon>
        <taxon>Bacillota</taxon>
        <taxon>Clostridia</taxon>
        <taxon>Eubacteriales</taxon>
        <taxon>Oscillospiraceae</taxon>
        <taxon>Oscillospiraceae incertae sedis</taxon>
        <taxon>Candidatus Faecivivens</taxon>
    </lineage>
</organism>
<feature type="non-terminal residue" evidence="2">
    <location>
        <position position="142"/>
    </location>
</feature>
<evidence type="ECO:0000313" key="3">
    <source>
        <dbReference type="Proteomes" id="UP000824241"/>
    </source>
</evidence>
<dbReference type="Proteomes" id="UP000824241">
    <property type="component" value="Unassembled WGS sequence"/>
</dbReference>
<dbReference type="GO" id="GO:0003677">
    <property type="term" value="F:DNA binding"/>
    <property type="evidence" value="ECO:0007669"/>
    <property type="project" value="UniProtKB-KW"/>
</dbReference>
<dbReference type="GO" id="GO:0005829">
    <property type="term" value="C:cytosol"/>
    <property type="evidence" value="ECO:0007669"/>
    <property type="project" value="TreeGrafter"/>
</dbReference>
<keyword evidence="1" id="KW-0238">DNA-binding</keyword>
<reference evidence="2" key="2">
    <citation type="journal article" date="2021" name="PeerJ">
        <title>Extensive microbial diversity within the chicken gut microbiome revealed by metagenomics and culture.</title>
        <authorList>
            <person name="Gilroy R."/>
            <person name="Ravi A."/>
            <person name="Getino M."/>
            <person name="Pursley I."/>
            <person name="Horton D.L."/>
            <person name="Alikhan N.F."/>
            <person name="Baker D."/>
            <person name="Gharbi K."/>
            <person name="Hall N."/>
            <person name="Watson M."/>
            <person name="Adriaenssens E.M."/>
            <person name="Foster-Nyarko E."/>
            <person name="Jarju S."/>
            <person name="Secka A."/>
            <person name="Antonio M."/>
            <person name="Oren A."/>
            <person name="Chaudhuri R.R."/>
            <person name="La Ragione R."/>
            <person name="Hildebrand F."/>
            <person name="Pallen M.J."/>
        </authorList>
    </citation>
    <scope>NUCLEOTIDE SEQUENCE</scope>
    <source>
        <strain evidence="2">CHK189-12415</strain>
    </source>
</reference>
<dbReference type="GO" id="GO:0003700">
    <property type="term" value="F:DNA-binding transcription factor activity"/>
    <property type="evidence" value="ECO:0007669"/>
    <property type="project" value="TreeGrafter"/>
</dbReference>
<gene>
    <name evidence="2" type="ORF">IAB37_06870</name>
</gene>
<name>A0A9D1DYR0_9FIRM</name>
<reference evidence="2" key="1">
    <citation type="submission" date="2020-10" db="EMBL/GenBank/DDBJ databases">
        <authorList>
            <person name="Gilroy R."/>
        </authorList>
    </citation>
    <scope>NUCLEOTIDE SEQUENCE</scope>
    <source>
        <strain evidence="2">CHK189-12415</strain>
    </source>
</reference>
<dbReference type="AlphaFoldDB" id="A0A9D1DYR0"/>
<dbReference type="InterPro" id="IPR000944">
    <property type="entry name" value="Tscrpt_reg_Rrf2"/>
</dbReference>
<dbReference type="NCBIfam" id="TIGR00738">
    <property type="entry name" value="rrf2_super"/>
    <property type="match status" value="1"/>
</dbReference>
<dbReference type="Gene3D" id="1.10.10.10">
    <property type="entry name" value="Winged helix-like DNA-binding domain superfamily/Winged helix DNA-binding domain"/>
    <property type="match status" value="1"/>
</dbReference>